<sequence length="271" mass="31695">MRIVFFGEDSFSLIVLQSLIREGHEVAGVFCPNYDNSIYIRLEKFCNSNNIIFYRLENFRDDNFLNLIRVINPDLVVVCHFQKLFSKDLIIIPKFGCINLHPSLLPFYRGMSPQHWPIINGDVRTGITVHFIDEGVDTGDIILQEQIDIDGKDTVYDLQNKMKYYYNTIVVDAIKKISENSEYIVQKKMKGSYYGRLKISDCQILESFTVTMAYNLIRGVTYPYFGARFRDFIIWKAEIFTFGSYEVSLDLEEKKLYLKDGVLKLLKFEKL</sequence>
<dbReference type="EC" id="2.1.2.9" evidence="1"/>
<keyword evidence="3" id="KW-0808">Transferase</keyword>
<dbReference type="PANTHER" id="PTHR11138">
    <property type="entry name" value="METHIONYL-TRNA FORMYLTRANSFERASE"/>
    <property type="match status" value="1"/>
</dbReference>
<dbReference type="Proteomes" id="UP000238180">
    <property type="component" value="Unassembled WGS sequence"/>
</dbReference>
<reference evidence="3 4" key="1">
    <citation type="submission" date="2018-02" db="EMBL/GenBank/DDBJ databases">
        <authorList>
            <person name="Cohen D.B."/>
            <person name="Kent A.D."/>
        </authorList>
    </citation>
    <scope>NUCLEOTIDE SEQUENCE [LARGE SCALE GENOMIC DNA]</scope>
    <source>
        <strain evidence="3">CIP109753</strain>
    </source>
</reference>
<dbReference type="AlphaFoldDB" id="A0A2N9P919"/>
<protein>
    <recommendedName>
        <fullName evidence="1">methionyl-tRNA formyltransferase</fullName>
        <ecNumber evidence="1">2.1.2.9</ecNumber>
    </recommendedName>
</protein>
<evidence type="ECO:0000259" key="2">
    <source>
        <dbReference type="Pfam" id="PF00551"/>
    </source>
</evidence>
<dbReference type="InterPro" id="IPR041711">
    <property type="entry name" value="Met-tRNA-FMT_N"/>
</dbReference>
<dbReference type="InterPro" id="IPR036477">
    <property type="entry name" value="Formyl_transf_N_sf"/>
</dbReference>
<dbReference type="RefSeq" id="WP_105195719.1">
    <property type="nucleotide sequence ID" value="NZ_OLKH01000074.1"/>
</dbReference>
<dbReference type="PANTHER" id="PTHR11138:SF5">
    <property type="entry name" value="METHIONYL-TRNA FORMYLTRANSFERASE, MITOCHONDRIAL"/>
    <property type="match status" value="1"/>
</dbReference>
<evidence type="ECO:0000313" key="3">
    <source>
        <dbReference type="EMBL" id="SPE76864.1"/>
    </source>
</evidence>
<dbReference type="EMBL" id="OLKH01000074">
    <property type="protein sequence ID" value="SPE76864.1"/>
    <property type="molecule type" value="Genomic_DNA"/>
</dbReference>
<dbReference type="CDD" id="cd08646">
    <property type="entry name" value="FMT_core_Met-tRNA-FMT_N"/>
    <property type="match status" value="1"/>
</dbReference>
<evidence type="ECO:0000256" key="1">
    <source>
        <dbReference type="ARBA" id="ARBA00012261"/>
    </source>
</evidence>
<dbReference type="InterPro" id="IPR002376">
    <property type="entry name" value="Formyl_transf_N"/>
</dbReference>
<gene>
    <name evidence="3" type="primary">fmt_1</name>
    <name evidence="3" type="ORF">FLACOL_00853</name>
</gene>
<dbReference type="SUPFAM" id="SSF53328">
    <property type="entry name" value="Formyltransferase"/>
    <property type="match status" value="1"/>
</dbReference>
<proteinExistence type="predicted"/>
<feature type="domain" description="Formyl transferase N-terminal" evidence="2">
    <location>
        <begin position="1"/>
        <end position="173"/>
    </location>
</feature>
<dbReference type="Gene3D" id="3.40.50.12230">
    <property type="match status" value="1"/>
</dbReference>
<evidence type="ECO:0000313" key="4">
    <source>
        <dbReference type="Proteomes" id="UP000238180"/>
    </source>
</evidence>
<dbReference type="Pfam" id="PF00551">
    <property type="entry name" value="Formyl_trans_N"/>
    <property type="match status" value="1"/>
</dbReference>
<dbReference type="GO" id="GO:0004479">
    <property type="term" value="F:methionyl-tRNA formyltransferase activity"/>
    <property type="evidence" value="ECO:0007669"/>
    <property type="project" value="UniProtKB-EC"/>
</dbReference>
<accession>A0A2N9P919</accession>
<dbReference type="GO" id="GO:0005829">
    <property type="term" value="C:cytosol"/>
    <property type="evidence" value="ECO:0007669"/>
    <property type="project" value="TreeGrafter"/>
</dbReference>
<organism evidence="3 4">
    <name type="scientific">Flavobacterium columnare</name>
    <dbReference type="NCBI Taxonomy" id="996"/>
    <lineage>
        <taxon>Bacteria</taxon>
        <taxon>Pseudomonadati</taxon>
        <taxon>Bacteroidota</taxon>
        <taxon>Flavobacteriia</taxon>
        <taxon>Flavobacteriales</taxon>
        <taxon>Flavobacteriaceae</taxon>
        <taxon>Flavobacterium</taxon>
    </lineage>
</organism>
<name>A0A2N9P919_9FLAO</name>